<dbReference type="PANTHER" id="PTHR33990">
    <property type="entry name" value="PROTEIN YJDN-RELATED"/>
    <property type="match status" value="1"/>
</dbReference>
<comment type="caution">
    <text evidence="2">The sequence shown here is derived from an EMBL/GenBank/DDBJ whole genome shotgun (WGS) entry which is preliminary data.</text>
</comment>
<accession>A0A495IX14</accession>
<evidence type="ECO:0000313" key="3">
    <source>
        <dbReference type="Proteomes" id="UP000268007"/>
    </source>
</evidence>
<dbReference type="OrthoDB" id="9806473at2"/>
<reference evidence="2 3" key="1">
    <citation type="submission" date="2018-10" db="EMBL/GenBank/DDBJ databases">
        <title>Genomic Encyclopedia of Archaeal and Bacterial Type Strains, Phase II (KMG-II): from individual species to whole genera.</title>
        <authorList>
            <person name="Goeker M."/>
        </authorList>
    </citation>
    <scope>NUCLEOTIDE SEQUENCE [LARGE SCALE GENOMIC DNA]</scope>
    <source>
        <strain evidence="2 3">DSM 18602</strain>
    </source>
</reference>
<dbReference type="InterPro" id="IPR028973">
    <property type="entry name" value="PhnB-like"/>
</dbReference>
<dbReference type="AlphaFoldDB" id="A0A495IX14"/>
<dbReference type="InterPro" id="IPR009725">
    <property type="entry name" value="3_dmu_93_MTrfase"/>
</dbReference>
<dbReference type="GO" id="GO:0008168">
    <property type="term" value="F:methyltransferase activity"/>
    <property type="evidence" value="ECO:0007669"/>
    <property type="project" value="UniProtKB-KW"/>
</dbReference>
<keyword evidence="3" id="KW-1185">Reference proteome</keyword>
<dbReference type="SUPFAM" id="SSF54593">
    <property type="entry name" value="Glyoxalase/Bleomycin resistance protein/Dihydroxybiphenyl dioxygenase"/>
    <property type="match status" value="1"/>
</dbReference>
<dbReference type="Gene3D" id="3.10.180.10">
    <property type="entry name" value="2,3-Dihydroxybiphenyl 1,2-Dioxygenase, domain 1"/>
    <property type="match status" value="1"/>
</dbReference>
<keyword evidence="2" id="KW-0489">Methyltransferase</keyword>
<evidence type="ECO:0000313" key="2">
    <source>
        <dbReference type="EMBL" id="RKR80911.1"/>
    </source>
</evidence>
<protein>
    <submittedName>
        <fullName evidence="2">Putative 3-demethylubiquinone-9 3-methyltransferase (Glyoxalase superfamily)</fullName>
    </submittedName>
</protein>
<sequence length="155" mass="17144">MQKISTFLWFDNNLEEAVEFYASVFKNSKIVSISKAPGDGGKAFAATFEIEGQEFLALNGGPGHPFTDAISLFVKCETQEEIDYYWDKLTADGGKAVACGWLKDKYGLSWQIVPNLVMSKLLGAPDRVKAQRVMHALVKMVKLDIAGLQAAYDEE</sequence>
<keyword evidence="2" id="KW-0808">Transferase</keyword>
<dbReference type="InterPro" id="IPR029068">
    <property type="entry name" value="Glyas_Bleomycin-R_OHBP_Dase"/>
</dbReference>
<dbReference type="PANTHER" id="PTHR33990:SF2">
    <property type="entry name" value="PHNB-LIKE DOMAIN-CONTAINING PROTEIN"/>
    <property type="match status" value="1"/>
</dbReference>
<name>A0A495IX14_9SPHI</name>
<dbReference type="RefSeq" id="WP_121196729.1">
    <property type="nucleotide sequence ID" value="NZ_RBKU01000001.1"/>
</dbReference>
<evidence type="ECO:0000259" key="1">
    <source>
        <dbReference type="Pfam" id="PF06983"/>
    </source>
</evidence>
<keyword evidence="2" id="KW-0830">Ubiquinone</keyword>
<dbReference type="PIRSF" id="PIRSF021700">
    <property type="entry name" value="3_dmu_93_MTrfase"/>
    <property type="match status" value="1"/>
</dbReference>
<dbReference type="CDD" id="cd06588">
    <property type="entry name" value="PhnB_like"/>
    <property type="match status" value="1"/>
</dbReference>
<organism evidence="2 3">
    <name type="scientific">Mucilaginibacter gracilis</name>
    <dbReference type="NCBI Taxonomy" id="423350"/>
    <lineage>
        <taxon>Bacteria</taxon>
        <taxon>Pseudomonadati</taxon>
        <taxon>Bacteroidota</taxon>
        <taxon>Sphingobacteriia</taxon>
        <taxon>Sphingobacteriales</taxon>
        <taxon>Sphingobacteriaceae</taxon>
        <taxon>Mucilaginibacter</taxon>
    </lineage>
</organism>
<feature type="domain" description="PhnB-like" evidence="1">
    <location>
        <begin position="2"/>
        <end position="113"/>
    </location>
</feature>
<proteinExistence type="predicted"/>
<dbReference type="Proteomes" id="UP000268007">
    <property type="component" value="Unassembled WGS sequence"/>
</dbReference>
<dbReference type="EMBL" id="RBKU01000001">
    <property type="protein sequence ID" value="RKR80911.1"/>
    <property type="molecule type" value="Genomic_DNA"/>
</dbReference>
<dbReference type="Pfam" id="PF06983">
    <property type="entry name" value="3-dmu-9_3-mt"/>
    <property type="match status" value="1"/>
</dbReference>
<gene>
    <name evidence="2" type="ORF">BDD43_1048</name>
</gene>
<dbReference type="GO" id="GO:0032259">
    <property type="term" value="P:methylation"/>
    <property type="evidence" value="ECO:0007669"/>
    <property type="project" value="UniProtKB-KW"/>
</dbReference>